<dbReference type="SUPFAM" id="SSF56112">
    <property type="entry name" value="Protein kinase-like (PK-like)"/>
    <property type="match status" value="1"/>
</dbReference>
<dbReference type="Pfam" id="PF00989">
    <property type="entry name" value="PAS"/>
    <property type="match status" value="1"/>
</dbReference>
<dbReference type="FunFam" id="1.10.510.10:FF:000613">
    <property type="entry name" value="Mitogen-activated protein kinase"/>
    <property type="match status" value="1"/>
</dbReference>
<feature type="region of interest" description="Disordered" evidence="10">
    <location>
        <begin position="1"/>
        <end position="32"/>
    </location>
</feature>
<dbReference type="Gene3D" id="3.30.200.20">
    <property type="entry name" value="Phosphorylase Kinase, domain 1"/>
    <property type="match status" value="2"/>
</dbReference>
<dbReference type="OMA" id="PNYSIEC"/>
<evidence type="ECO:0000259" key="11">
    <source>
        <dbReference type="PROSITE" id="PS50011"/>
    </source>
</evidence>
<dbReference type="InterPro" id="IPR013767">
    <property type="entry name" value="PAS_fold"/>
</dbReference>
<feature type="domain" description="PAS" evidence="12">
    <location>
        <begin position="94"/>
        <end position="168"/>
    </location>
</feature>
<dbReference type="AlphaFoldDB" id="M4B4Q8"/>
<comment type="catalytic activity">
    <reaction evidence="7">
        <text>L-threonyl-[protein] + ATP = O-phospho-L-threonyl-[protein] + ADP + H(+)</text>
        <dbReference type="Rhea" id="RHEA:46608"/>
        <dbReference type="Rhea" id="RHEA-COMP:11060"/>
        <dbReference type="Rhea" id="RHEA-COMP:11605"/>
        <dbReference type="ChEBI" id="CHEBI:15378"/>
        <dbReference type="ChEBI" id="CHEBI:30013"/>
        <dbReference type="ChEBI" id="CHEBI:30616"/>
        <dbReference type="ChEBI" id="CHEBI:61977"/>
        <dbReference type="ChEBI" id="CHEBI:456216"/>
        <dbReference type="EC" id="2.7.11.1"/>
    </reaction>
</comment>
<keyword evidence="2" id="KW-0723">Serine/threonine-protein kinase</keyword>
<evidence type="ECO:0000256" key="10">
    <source>
        <dbReference type="SAM" id="MobiDB-lite"/>
    </source>
</evidence>
<dbReference type="GO" id="GO:0004674">
    <property type="term" value="F:protein serine/threonine kinase activity"/>
    <property type="evidence" value="ECO:0007669"/>
    <property type="project" value="UniProtKB-KW"/>
</dbReference>
<evidence type="ECO:0000313" key="14">
    <source>
        <dbReference type="Proteomes" id="UP000011713"/>
    </source>
</evidence>
<reference evidence="14" key="1">
    <citation type="journal article" date="2010" name="Science">
        <title>Signatures of adaptation to obligate biotrophy in the Hyaloperonospora arabidopsidis genome.</title>
        <authorList>
            <person name="Baxter L."/>
            <person name="Tripathy S."/>
            <person name="Ishaque N."/>
            <person name="Boot N."/>
            <person name="Cabral A."/>
            <person name="Kemen E."/>
            <person name="Thines M."/>
            <person name="Ah-Fong A."/>
            <person name="Anderson R."/>
            <person name="Badejoko W."/>
            <person name="Bittner-Eddy P."/>
            <person name="Boore J.L."/>
            <person name="Chibucos M.C."/>
            <person name="Coates M."/>
            <person name="Dehal P."/>
            <person name="Delehaunty K."/>
            <person name="Dong S."/>
            <person name="Downton P."/>
            <person name="Dumas B."/>
            <person name="Fabro G."/>
            <person name="Fronick C."/>
            <person name="Fuerstenberg S.I."/>
            <person name="Fulton L."/>
            <person name="Gaulin E."/>
            <person name="Govers F."/>
            <person name="Hughes L."/>
            <person name="Humphray S."/>
            <person name="Jiang R.H."/>
            <person name="Judelson H."/>
            <person name="Kamoun S."/>
            <person name="Kyung K."/>
            <person name="Meijer H."/>
            <person name="Minx P."/>
            <person name="Morris P."/>
            <person name="Nelson J."/>
            <person name="Phuntumart V."/>
            <person name="Qutob D."/>
            <person name="Rehmany A."/>
            <person name="Rougon-Cardoso A."/>
            <person name="Ryden P."/>
            <person name="Torto-Alalibo T."/>
            <person name="Studholme D."/>
            <person name="Wang Y."/>
            <person name="Win J."/>
            <person name="Wood J."/>
            <person name="Clifton S.W."/>
            <person name="Rogers J."/>
            <person name="Van den Ackerveken G."/>
            <person name="Jones J.D."/>
            <person name="McDowell J.M."/>
            <person name="Beynon J."/>
            <person name="Tyler B.M."/>
        </authorList>
    </citation>
    <scope>NUCLEOTIDE SEQUENCE [LARGE SCALE GENOMIC DNA]</scope>
    <source>
        <strain evidence="14">Emoy2</strain>
    </source>
</reference>
<keyword evidence="6 9" id="KW-0067">ATP-binding</keyword>
<dbReference type="PROSITE" id="PS50011">
    <property type="entry name" value="PROTEIN_KINASE_DOM"/>
    <property type="match status" value="1"/>
</dbReference>
<dbReference type="GO" id="GO:0006355">
    <property type="term" value="P:regulation of DNA-templated transcription"/>
    <property type="evidence" value="ECO:0007669"/>
    <property type="project" value="InterPro"/>
</dbReference>
<evidence type="ECO:0000256" key="3">
    <source>
        <dbReference type="ARBA" id="ARBA00022679"/>
    </source>
</evidence>
<dbReference type="InterPro" id="IPR011009">
    <property type="entry name" value="Kinase-like_dom_sf"/>
</dbReference>
<dbReference type="HOGENOM" id="CLU_400355_0_0_1"/>
<feature type="compositionally biased region" description="Low complexity" evidence="10">
    <location>
        <begin position="15"/>
        <end position="29"/>
    </location>
</feature>
<dbReference type="GO" id="GO:0005524">
    <property type="term" value="F:ATP binding"/>
    <property type="evidence" value="ECO:0007669"/>
    <property type="project" value="UniProtKB-UniRule"/>
</dbReference>
<dbReference type="Pfam" id="PF00069">
    <property type="entry name" value="Pkinase"/>
    <property type="match status" value="1"/>
</dbReference>
<feature type="region of interest" description="Disordered" evidence="10">
    <location>
        <begin position="662"/>
        <end position="688"/>
    </location>
</feature>
<proteinExistence type="predicted"/>
<dbReference type="STRING" id="559515.M4B4Q8"/>
<dbReference type="FunFam" id="3.30.200.20:FF:000046">
    <property type="entry name" value="Mitogen-activated protein kinase"/>
    <property type="match status" value="1"/>
</dbReference>
<feature type="region of interest" description="Disordered" evidence="10">
    <location>
        <begin position="426"/>
        <end position="455"/>
    </location>
</feature>
<dbReference type="EnsemblProtists" id="HpaT801258">
    <property type="protein sequence ID" value="HpaP801258"/>
    <property type="gene ID" value="HpaG801258"/>
</dbReference>
<name>M4B4Q8_HYAAE</name>
<sequence>MNGSNKTHSVHFDPSVQSSDPDSGRSSVSTASAPYPNASLATTSASCGAPSPARNSVVHKILLQTLGEHYEDTTLAAVQSFVTGVDKYCASTESLASLGKSLYTSSALVFAVDDVMRVILWNDCAIKLSGYSREEMAGRNLLTEVPDIVPPSTAKILADALAHCVAGSRSDSVVLELTSRKQSKITMLGSCTPLVGNPVGAGMLVFAQELTHLPFTLVKKETVAETPAILDEKQGTLPSEPAALPDAATVPALSTTAGSNASSIPGWSEIAPNYSIECVLGQGSYGQVVRCKHLPTGEIVAIKKIQNVFSDPIDAKRILRELCIVRQLRHPNIVQIREIIVPLDLDRFQDLFVVFEYLPSDLEKLLHSPQFLTAEHLRWLLLDLLKALKYMHSAEIVHRDLKPANVLLNLSPVAIKICDFGLARGLSSSTSTAGRKRKRLGDGATPDESTLQGIGVHPRTPARRIQRQLTEHVVTRWYRAPEIIFRDHDYSAAIDVWSKSSVPSHYQREPLFPGVSCFPLSPGAGQVALPQDSRDQLNTILDVLGTMEEDDIAEIADPDVQFYLRSLPPRPKRNLQEMYSGAEPEAIELLTWMLKMNPRKRATLDEALSHKYLASIRSLEEEIVAPGTIQLEFDEKKMNVTEIRRRMVSEIRFYHPTAGTNAVSSSAARGAQPDGVVGKMKKKKAKQG</sequence>
<protein>
    <recommendedName>
        <fullName evidence="1">non-specific serine/threonine protein kinase</fullName>
        <ecNumber evidence="1">2.7.11.1</ecNumber>
    </recommendedName>
</protein>
<evidence type="ECO:0000256" key="1">
    <source>
        <dbReference type="ARBA" id="ARBA00012513"/>
    </source>
</evidence>
<dbReference type="InterPro" id="IPR000719">
    <property type="entry name" value="Prot_kinase_dom"/>
</dbReference>
<organism evidence="13 14">
    <name type="scientific">Hyaloperonospora arabidopsidis (strain Emoy2)</name>
    <name type="common">Downy mildew agent</name>
    <name type="synonym">Peronospora arabidopsidis</name>
    <dbReference type="NCBI Taxonomy" id="559515"/>
    <lineage>
        <taxon>Eukaryota</taxon>
        <taxon>Sar</taxon>
        <taxon>Stramenopiles</taxon>
        <taxon>Oomycota</taxon>
        <taxon>Peronosporomycetes</taxon>
        <taxon>Peronosporales</taxon>
        <taxon>Peronosporaceae</taxon>
        <taxon>Hyaloperonospora</taxon>
    </lineage>
</organism>
<keyword evidence="14" id="KW-1185">Reference proteome</keyword>
<accession>M4B4Q8</accession>
<evidence type="ECO:0000256" key="4">
    <source>
        <dbReference type="ARBA" id="ARBA00022741"/>
    </source>
</evidence>
<evidence type="ECO:0000256" key="2">
    <source>
        <dbReference type="ARBA" id="ARBA00022527"/>
    </source>
</evidence>
<feature type="compositionally biased region" description="Basic residues" evidence="10">
    <location>
        <begin position="679"/>
        <end position="688"/>
    </location>
</feature>
<dbReference type="SMART" id="SM00220">
    <property type="entry name" value="S_TKc"/>
    <property type="match status" value="1"/>
</dbReference>
<keyword evidence="3" id="KW-0808">Transferase</keyword>
<dbReference type="SUPFAM" id="SSF55785">
    <property type="entry name" value="PYP-like sensor domain (PAS domain)"/>
    <property type="match status" value="1"/>
</dbReference>
<dbReference type="Gene3D" id="3.30.450.20">
    <property type="entry name" value="PAS domain"/>
    <property type="match status" value="1"/>
</dbReference>
<dbReference type="FunFam" id="1.10.510.10:FF:000405">
    <property type="entry name" value="Mitogen-activated protein kinase"/>
    <property type="match status" value="1"/>
</dbReference>
<dbReference type="EC" id="2.7.11.1" evidence="1"/>
<evidence type="ECO:0000259" key="12">
    <source>
        <dbReference type="PROSITE" id="PS50112"/>
    </source>
</evidence>
<comment type="catalytic activity">
    <reaction evidence="8">
        <text>L-seryl-[protein] + ATP = O-phospho-L-seryl-[protein] + ADP + H(+)</text>
        <dbReference type="Rhea" id="RHEA:17989"/>
        <dbReference type="Rhea" id="RHEA-COMP:9863"/>
        <dbReference type="Rhea" id="RHEA-COMP:11604"/>
        <dbReference type="ChEBI" id="CHEBI:15378"/>
        <dbReference type="ChEBI" id="CHEBI:29999"/>
        <dbReference type="ChEBI" id="CHEBI:30616"/>
        <dbReference type="ChEBI" id="CHEBI:83421"/>
        <dbReference type="ChEBI" id="CHEBI:456216"/>
        <dbReference type="EC" id="2.7.11.1"/>
    </reaction>
</comment>
<dbReference type="PROSITE" id="PS00107">
    <property type="entry name" value="PROTEIN_KINASE_ATP"/>
    <property type="match status" value="1"/>
</dbReference>
<dbReference type="InterPro" id="IPR050117">
    <property type="entry name" value="MAPK"/>
</dbReference>
<dbReference type="InterPro" id="IPR035965">
    <property type="entry name" value="PAS-like_dom_sf"/>
</dbReference>
<dbReference type="InterPro" id="IPR017441">
    <property type="entry name" value="Protein_kinase_ATP_BS"/>
</dbReference>
<evidence type="ECO:0000256" key="8">
    <source>
        <dbReference type="ARBA" id="ARBA00048679"/>
    </source>
</evidence>
<dbReference type="Gene3D" id="1.10.510.10">
    <property type="entry name" value="Transferase(Phosphotransferase) domain 1"/>
    <property type="match status" value="2"/>
</dbReference>
<dbReference type="PANTHER" id="PTHR24055">
    <property type="entry name" value="MITOGEN-ACTIVATED PROTEIN KINASE"/>
    <property type="match status" value="1"/>
</dbReference>
<evidence type="ECO:0000256" key="7">
    <source>
        <dbReference type="ARBA" id="ARBA00047899"/>
    </source>
</evidence>
<keyword evidence="4 9" id="KW-0547">Nucleotide-binding</keyword>
<dbReference type="PROSITE" id="PS00108">
    <property type="entry name" value="PROTEIN_KINASE_ST"/>
    <property type="match status" value="1"/>
</dbReference>
<feature type="binding site" evidence="9">
    <location>
        <position position="304"/>
    </location>
    <ligand>
        <name>ATP</name>
        <dbReference type="ChEBI" id="CHEBI:30616"/>
    </ligand>
</feature>
<evidence type="ECO:0000256" key="6">
    <source>
        <dbReference type="ARBA" id="ARBA00022840"/>
    </source>
</evidence>
<keyword evidence="5" id="KW-0418">Kinase</keyword>
<dbReference type="CDD" id="cd00130">
    <property type="entry name" value="PAS"/>
    <property type="match status" value="1"/>
</dbReference>
<evidence type="ECO:0000256" key="5">
    <source>
        <dbReference type="ARBA" id="ARBA00022777"/>
    </source>
</evidence>
<dbReference type="Proteomes" id="UP000011713">
    <property type="component" value="Unassembled WGS sequence"/>
</dbReference>
<reference evidence="13" key="2">
    <citation type="submission" date="2015-06" db="UniProtKB">
        <authorList>
            <consortium name="EnsemblProtists"/>
        </authorList>
    </citation>
    <scope>IDENTIFICATION</scope>
    <source>
        <strain evidence="13">Emoy2</strain>
    </source>
</reference>
<evidence type="ECO:0000313" key="13">
    <source>
        <dbReference type="EnsemblProtists" id="HpaP801258"/>
    </source>
</evidence>
<dbReference type="InterPro" id="IPR008271">
    <property type="entry name" value="Ser/Thr_kinase_AS"/>
</dbReference>
<feature type="domain" description="Protein kinase" evidence="11">
    <location>
        <begin position="274"/>
        <end position="613"/>
    </location>
</feature>
<dbReference type="InParanoid" id="M4B4Q8"/>
<dbReference type="VEuPathDB" id="FungiDB:HpaG801258"/>
<dbReference type="PROSITE" id="PS50112">
    <property type="entry name" value="PAS"/>
    <property type="match status" value="1"/>
</dbReference>
<evidence type="ECO:0000256" key="9">
    <source>
        <dbReference type="PROSITE-ProRule" id="PRU10141"/>
    </source>
</evidence>
<dbReference type="eggNOG" id="KOG0660">
    <property type="taxonomic scope" value="Eukaryota"/>
</dbReference>
<dbReference type="EMBL" id="JH598325">
    <property type="status" value="NOT_ANNOTATED_CDS"/>
    <property type="molecule type" value="Genomic_DNA"/>
</dbReference>
<dbReference type="InterPro" id="IPR000014">
    <property type="entry name" value="PAS"/>
</dbReference>